<evidence type="ECO:0000313" key="2">
    <source>
        <dbReference type="EMBL" id="PPQ74724.1"/>
    </source>
</evidence>
<comment type="caution">
    <text evidence="2">The sequence shown here is derived from an EMBL/GenBank/DDBJ whole genome shotgun (WGS) entry which is preliminary data.</text>
</comment>
<feature type="transmembrane region" description="Helical" evidence="1">
    <location>
        <begin position="12"/>
        <end position="31"/>
    </location>
</feature>
<organism evidence="2 3">
    <name type="scientific">Panaeolus cyanescens</name>
    <dbReference type="NCBI Taxonomy" id="181874"/>
    <lineage>
        <taxon>Eukaryota</taxon>
        <taxon>Fungi</taxon>
        <taxon>Dikarya</taxon>
        <taxon>Basidiomycota</taxon>
        <taxon>Agaricomycotina</taxon>
        <taxon>Agaricomycetes</taxon>
        <taxon>Agaricomycetidae</taxon>
        <taxon>Agaricales</taxon>
        <taxon>Agaricineae</taxon>
        <taxon>Galeropsidaceae</taxon>
        <taxon>Panaeolus</taxon>
    </lineage>
</organism>
<sequence>MRLYALYERKKSVLGFLAALIISEIICHIYVVTRLGPMVTRGVFTVPWTTIPISGCLNSLPPGSDVRFTLIAWIPPIFISLTFFAMMIYKIRSKIFNTIVKPSPSSSPCGTSTGTSAITGLSMRMRFSPLLKSFWIDGVSSFVLVSGNLSSPPLNPRNLTFIF</sequence>
<feature type="transmembrane region" description="Helical" evidence="1">
    <location>
        <begin position="70"/>
        <end position="89"/>
    </location>
</feature>
<proteinExistence type="predicted"/>
<keyword evidence="1" id="KW-0472">Membrane</keyword>
<name>A0A409W890_9AGAR</name>
<keyword evidence="1" id="KW-0812">Transmembrane</keyword>
<reference evidence="2 3" key="1">
    <citation type="journal article" date="2018" name="Evol. Lett.">
        <title>Horizontal gene cluster transfer increased hallucinogenic mushroom diversity.</title>
        <authorList>
            <person name="Reynolds H.T."/>
            <person name="Vijayakumar V."/>
            <person name="Gluck-Thaler E."/>
            <person name="Korotkin H.B."/>
            <person name="Matheny P.B."/>
            <person name="Slot J.C."/>
        </authorList>
    </citation>
    <scope>NUCLEOTIDE SEQUENCE [LARGE SCALE GENOMIC DNA]</scope>
    <source>
        <strain evidence="2 3">2629</strain>
    </source>
</reference>
<dbReference type="Proteomes" id="UP000284842">
    <property type="component" value="Unassembled WGS sequence"/>
</dbReference>
<evidence type="ECO:0000256" key="1">
    <source>
        <dbReference type="SAM" id="Phobius"/>
    </source>
</evidence>
<dbReference type="AlphaFoldDB" id="A0A409W890"/>
<evidence type="ECO:0000313" key="3">
    <source>
        <dbReference type="Proteomes" id="UP000284842"/>
    </source>
</evidence>
<keyword evidence="3" id="KW-1185">Reference proteome</keyword>
<keyword evidence="1" id="KW-1133">Transmembrane helix</keyword>
<dbReference type="InParanoid" id="A0A409W890"/>
<gene>
    <name evidence="2" type="ORF">CVT24_003920</name>
</gene>
<accession>A0A409W890</accession>
<protein>
    <submittedName>
        <fullName evidence="2">Uncharacterized protein</fullName>
    </submittedName>
</protein>
<dbReference type="EMBL" id="NHTK01005731">
    <property type="protein sequence ID" value="PPQ74724.1"/>
    <property type="molecule type" value="Genomic_DNA"/>
</dbReference>
<dbReference type="OrthoDB" id="2952413at2759"/>